<dbReference type="SUPFAM" id="SSF81799">
    <property type="entry name" value="Putative methyltransferase TM0872, insert domain"/>
    <property type="match status" value="1"/>
</dbReference>
<dbReference type="PIRSF" id="PIRSF004486">
    <property type="entry name" value="MraW"/>
    <property type="match status" value="1"/>
</dbReference>
<sequence length="314" mass="35004">MLAHTPVLLNEMIKYLAPRVGENFLDCTFGAGGYSTAILNSCECKLTAIDRDPAVQEYADNCYREYKDRFKFINSSFAEIGSIFTGVKFDGIVADLGVSSMQLDMSARGFSFANDGPLDMRMSSKGEDAAVFINNASEADIADVIYQYGDEPYARKIARSIINERKIDPITNTARLAKIVRSSVGFKKGKIDTATKTFQAIRIYVNDELKQLKILLEQSLKLLAPNGRLVIVSFHSLEDRIVKDFLRSNSVKIIARSKYAKLMINEAQDSEFLRILTKKPISPLRDEVLINPRSRSAKLRAAIRIGAGNDHTSI</sequence>
<dbReference type="Gene3D" id="1.10.150.170">
    <property type="entry name" value="Putative methyltransferase TM0872, insert domain"/>
    <property type="match status" value="1"/>
</dbReference>
<dbReference type="Pfam" id="PF01795">
    <property type="entry name" value="Methyltransf_5"/>
    <property type="match status" value="1"/>
</dbReference>
<name>A0ABZ0UQR1_9RICK</name>
<dbReference type="EMBL" id="CP112932">
    <property type="protein sequence ID" value="WPY00375.1"/>
    <property type="molecule type" value="Genomic_DNA"/>
</dbReference>
<dbReference type="SUPFAM" id="SSF53335">
    <property type="entry name" value="S-adenosyl-L-methionine-dependent methyltransferases"/>
    <property type="match status" value="1"/>
</dbReference>
<dbReference type="InterPro" id="IPR023397">
    <property type="entry name" value="SAM-dep_MeTrfase_MraW_recog"/>
</dbReference>
<dbReference type="CDD" id="cd02440">
    <property type="entry name" value="AdoMet_MTases"/>
    <property type="match status" value="1"/>
</dbReference>
<evidence type="ECO:0000256" key="4">
    <source>
        <dbReference type="ARBA" id="ARBA00022679"/>
    </source>
</evidence>
<keyword evidence="3 6" id="KW-0489">Methyltransferase</keyword>
<feature type="binding site" evidence="6">
    <location>
        <position position="102"/>
    </location>
    <ligand>
        <name>S-adenosyl-L-methionine</name>
        <dbReference type="ChEBI" id="CHEBI:59789"/>
    </ligand>
</feature>
<accession>A0ABZ0UQR1</accession>
<evidence type="ECO:0000256" key="1">
    <source>
        <dbReference type="ARBA" id="ARBA00010396"/>
    </source>
</evidence>
<evidence type="ECO:0000256" key="2">
    <source>
        <dbReference type="ARBA" id="ARBA00022552"/>
    </source>
</evidence>
<evidence type="ECO:0000256" key="5">
    <source>
        <dbReference type="ARBA" id="ARBA00022691"/>
    </source>
</evidence>
<reference evidence="7 8" key="1">
    <citation type="submission" date="2022-10" db="EMBL/GenBank/DDBJ databases">
        <title>Host association and intracellularity evolved multiple times independently in the Rickettsiales.</title>
        <authorList>
            <person name="Castelli M."/>
            <person name="Nardi T."/>
            <person name="Gammuto L."/>
            <person name="Bellinzona G."/>
            <person name="Sabaneyeva E."/>
            <person name="Potekhin A."/>
            <person name="Serra V."/>
            <person name="Petroni G."/>
            <person name="Sassera D."/>
        </authorList>
    </citation>
    <scope>NUCLEOTIDE SEQUENCE [LARGE SCALE GENOMIC DNA]</scope>
    <source>
        <strain evidence="7 8">Kr 154-4</strain>
    </source>
</reference>
<dbReference type="PANTHER" id="PTHR11265">
    <property type="entry name" value="S-ADENOSYL-METHYLTRANSFERASE MRAW"/>
    <property type="match status" value="1"/>
</dbReference>
<feature type="binding site" evidence="6">
    <location>
        <begin position="32"/>
        <end position="34"/>
    </location>
    <ligand>
        <name>S-adenosyl-L-methionine</name>
        <dbReference type="ChEBI" id="CHEBI:59789"/>
    </ligand>
</feature>
<keyword evidence="2 6" id="KW-0698">rRNA processing</keyword>
<dbReference type="InterPro" id="IPR002903">
    <property type="entry name" value="RsmH"/>
</dbReference>
<dbReference type="GO" id="GO:0032259">
    <property type="term" value="P:methylation"/>
    <property type="evidence" value="ECO:0007669"/>
    <property type="project" value="UniProtKB-KW"/>
</dbReference>
<evidence type="ECO:0000313" key="8">
    <source>
        <dbReference type="Proteomes" id="UP001326613"/>
    </source>
</evidence>
<keyword evidence="5 6" id="KW-0949">S-adenosyl-L-methionine</keyword>
<feature type="binding site" evidence="6">
    <location>
        <position position="50"/>
    </location>
    <ligand>
        <name>S-adenosyl-L-methionine</name>
        <dbReference type="ChEBI" id="CHEBI:59789"/>
    </ligand>
</feature>
<gene>
    <name evidence="6" type="primary">rsmH</name>
    <name evidence="7" type="ORF">Trichorick_00248</name>
</gene>
<dbReference type="PANTHER" id="PTHR11265:SF0">
    <property type="entry name" value="12S RRNA N4-METHYLCYTIDINE METHYLTRANSFERASE"/>
    <property type="match status" value="1"/>
</dbReference>
<comment type="similarity">
    <text evidence="1 6">Belongs to the methyltransferase superfamily. RsmH family.</text>
</comment>
<evidence type="ECO:0000256" key="3">
    <source>
        <dbReference type="ARBA" id="ARBA00022603"/>
    </source>
</evidence>
<dbReference type="HAMAP" id="MF_01007">
    <property type="entry name" value="16SrRNA_methyltr_H"/>
    <property type="match status" value="1"/>
</dbReference>
<protein>
    <recommendedName>
        <fullName evidence="6">Ribosomal RNA small subunit methyltransferase H</fullName>
        <ecNumber evidence="6">2.1.1.199</ecNumber>
    </recommendedName>
    <alternativeName>
        <fullName evidence="6">16S rRNA m(4)C1402 methyltransferase</fullName>
    </alternativeName>
    <alternativeName>
        <fullName evidence="6">rRNA (cytosine-N(4)-)-methyltransferase RsmH</fullName>
    </alternativeName>
</protein>
<dbReference type="EC" id="2.1.1.199" evidence="6"/>
<keyword evidence="4 6" id="KW-0808">Transferase</keyword>
<comment type="subcellular location">
    <subcellularLocation>
        <location evidence="6">Cytoplasm</location>
    </subcellularLocation>
</comment>
<organism evidence="7 8">
    <name type="scientific">Candidatus Trichorickettsia mobilis</name>
    <dbReference type="NCBI Taxonomy" id="1346319"/>
    <lineage>
        <taxon>Bacteria</taxon>
        <taxon>Pseudomonadati</taxon>
        <taxon>Pseudomonadota</taxon>
        <taxon>Alphaproteobacteria</taxon>
        <taxon>Rickettsiales</taxon>
        <taxon>Rickettsiaceae</taxon>
        <taxon>Rickettsieae</taxon>
        <taxon>Candidatus Trichorickettsia</taxon>
    </lineage>
</organism>
<feature type="binding site" evidence="6">
    <location>
        <position position="95"/>
    </location>
    <ligand>
        <name>S-adenosyl-L-methionine</name>
        <dbReference type="ChEBI" id="CHEBI:59789"/>
    </ligand>
</feature>
<dbReference type="RefSeq" id="WP_323738450.1">
    <property type="nucleotide sequence ID" value="NZ_CP112932.1"/>
</dbReference>
<dbReference type="NCBIfam" id="TIGR00006">
    <property type="entry name" value="16S rRNA (cytosine(1402)-N(4))-methyltransferase RsmH"/>
    <property type="match status" value="1"/>
</dbReference>
<feature type="binding site" evidence="6">
    <location>
        <position position="77"/>
    </location>
    <ligand>
        <name>S-adenosyl-L-methionine</name>
        <dbReference type="ChEBI" id="CHEBI:59789"/>
    </ligand>
</feature>
<comment type="function">
    <text evidence="6">Specifically methylates the N4 position of cytidine in position 1402 (C1402) of 16S rRNA.</text>
</comment>
<dbReference type="GO" id="GO:0008168">
    <property type="term" value="F:methyltransferase activity"/>
    <property type="evidence" value="ECO:0007669"/>
    <property type="project" value="UniProtKB-KW"/>
</dbReference>
<dbReference type="Gene3D" id="3.40.50.150">
    <property type="entry name" value="Vaccinia Virus protein VP39"/>
    <property type="match status" value="1"/>
</dbReference>
<dbReference type="Proteomes" id="UP001326613">
    <property type="component" value="Chromosome"/>
</dbReference>
<evidence type="ECO:0000313" key="7">
    <source>
        <dbReference type="EMBL" id="WPY00375.1"/>
    </source>
</evidence>
<proteinExistence type="inferred from homology"/>
<dbReference type="InterPro" id="IPR029063">
    <property type="entry name" value="SAM-dependent_MTases_sf"/>
</dbReference>
<keyword evidence="6" id="KW-0963">Cytoplasm</keyword>
<keyword evidence="8" id="KW-1185">Reference proteome</keyword>
<evidence type="ECO:0000256" key="6">
    <source>
        <dbReference type="HAMAP-Rule" id="MF_01007"/>
    </source>
</evidence>
<comment type="catalytic activity">
    <reaction evidence="6">
        <text>cytidine(1402) in 16S rRNA + S-adenosyl-L-methionine = N(4)-methylcytidine(1402) in 16S rRNA + S-adenosyl-L-homocysteine + H(+)</text>
        <dbReference type="Rhea" id="RHEA:42928"/>
        <dbReference type="Rhea" id="RHEA-COMP:10286"/>
        <dbReference type="Rhea" id="RHEA-COMP:10287"/>
        <dbReference type="ChEBI" id="CHEBI:15378"/>
        <dbReference type="ChEBI" id="CHEBI:57856"/>
        <dbReference type="ChEBI" id="CHEBI:59789"/>
        <dbReference type="ChEBI" id="CHEBI:74506"/>
        <dbReference type="ChEBI" id="CHEBI:82748"/>
        <dbReference type="EC" id="2.1.1.199"/>
    </reaction>
</comment>